<feature type="compositionally biased region" description="Basic and acidic residues" evidence="10">
    <location>
        <begin position="362"/>
        <end position="394"/>
    </location>
</feature>
<feature type="compositionally biased region" description="Acidic residues" evidence="10">
    <location>
        <begin position="34"/>
        <end position="45"/>
    </location>
</feature>
<feature type="compositionally biased region" description="Polar residues" evidence="10">
    <location>
        <begin position="298"/>
        <end position="311"/>
    </location>
</feature>
<dbReference type="GO" id="GO:0006508">
    <property type="term" value="P:proteolysis"/>
    <property type="evidence" value="ECO:0007669"/>
    <property type="project" value="InterPro"/>
</dbReference>
<evidence type="ECO:0000256" key="3">
    <source>
        <dbReference type="ARBA" id="ARBA00022801"/>
    </source>
</evidence>
<feature type="active site" evidence="7">
    <location>
        <position position="774"/>
    </location>
</feature>
<feature type="compositionally biased region" description="Basic and acidic residues" evidence="10">
    <location>
        <begin position="20"/>
        <end position="33"/>
    </location>
</feature>
<evidence type="ECO:0000256" key="5">
    <source>
        <dbReference type="ARBA" id="ARBA00022984"/>
    </source>
</evidence>
<dbReference type="Pfam" id="PF00768">
    <property type="entry name" value="Peptidase_S11"/>
    <property type="match status" value="1"/>
</dbReference>
<protein>
    <submittedName>
        <fullName evidence="12">D-alanyl-D-alanine carboxypeptidase</fullName>
    </submittedName>
</protein>
<dbReference type="GO" id="GO:0009252">
    <property type="term" value="P:peptidoglycan biosynthetic process"/>
    <property type="evidence" value="ECO:0007669"/>
    <property type="project" value="UniProtKB-KW"/>
</dbReference>
<organism evidence="12 13">
    <name type="scientific">Streptomyces palmae</name>
    <dbReference type="NCBI Taxonomy" id="1701085"/>
    <lineage>
        <taxon>Bacteria</taxon>
        <taxon>Bacillati</taxon>
        <taxon>Actinomycetota</taxon>
        <taxon>Actinomycetes</taxon>
        <taxon>Kitasatosporales</taxon>
        <taxon>Streptomycetaceae</taxon>
        <taxon>Streptomyces</taxon>
    </lineage>
</organism>
<dbReference type="AlphaFoldDB" id="A0A4Z0HDU5"/>
<feature type="compositionally biased region" description="Basic and acidic residues" evidence="10">
    <location>
        <begin position="504"/>
        <end position="528"/>
    </location>
</feature>
<dbReference type="EMBL" id="SRID01000082">
    <property type="protein sequence ID" value="TGB11810.1"/>
    <property type="molecule type" value="Genomic_DNA"/>
</dbReference>
<evidence type="ECO:0000256" key="8">
    <source>
        <dbReference type="PIRSR" id="PIRSR618044-2"/>
    </source>
</evidence>
<dbReference type="SUPFAM" id="SSF56601">
    <property type="entry name" value="beta-lactamase/transpeptidase-like"/>
    <property type="match status" value="1"/>
</dbReference>
<dbReference type="InterPro" id="IPR001967">
    <property type="entry name" value="Peptidase_S11_N"/>
</dbReference>
<proteinExistence type="inferred from homology"/>
<dbReference type="InterPro" id="IPR018044">
    <property type="entry name" value="Peptidase_S11"/>
</dbReference>
<evidence type="ECO:0000313" key="13">
    <source>
        <dbReference type="Proteomes" id="UP000297948"/>
    </source>
</evidence>
<dbReference type="RefSeq" id="WP_135338941.1">
    <property type="nucleotide sequence ID" value="NZ_JBHLTX010000036.1"/>
</dbReference>
<evidence type="ECO:0000256" key="4">
    <source>
        <dbReference type="ARBA" id="ARBA00022960"/>
    </source>
</evidence>
<dbReference type="GO" id="GO:0008360">
    <property type="term" value="P:regulation of cell shape"/>
    <property type="evidence" value="ECO:0007669"/>
    <property type="project" value="UniProtKB-KW"/>
</dbReference>
<comment type="similarity">
    <text evidence="1 9">Belongs to the peptidase S11 family.</text>
</comment>
<dbReference type="Proteomes" id="UP000297948">
    <property type="component" value="Unassembled WGS sequence"/>
</dbReference>
<evidence type="ECO:0000256" key="1">
    <source>
        <dbReference type="ARBA" id="ARBA00007164"/>
    </source>
</evidence>
<dbReference type="PANTHER" id="PTHR21581:SF33">
    <property type="entry name" value="D-ALANYL-D-ALANINE CARBOXYPEPTIDASE DACB"/>
    <property type="match status" value="1"/>
</dbReference>
<feature type="active site" description="Proton acceptor" evidence="7">
    <location>
        <position position="713"/>
    </location>
</feature>
<feature type="compositionally biased region" description="Basic and acidic residues" evidence="10">
    <location>
        <begin position="238"/>
        <end position="258"/>
    </location>
</feature>
<feature type="compositionally biased region" description="Low complexity" evidence="10">
    <location>
        <begin position="468"/>
        <end position="483"/>
    </location>
</feature>
<keyword evidence="13" id="KW-1185">Reference proteome</keyword>
<feature type="compositionally biased region" description="Basic and acidic residues" evidence="10">
    <location>
        <begin position="181"/>
        <end position="199"/>
    </location>
</feature>
<gene>
    <name evidence="12" type="ORF">E4099_11710</name>
</gene>
<feature type="active site" description="Acyl-ester intermediate" evidence="7">
    <location>
        <position position="710"/>
    </location>
</feature>
<evidence type="ECO:0000256" key="6">
    <source>
        <dbReference type="ARBA" id="ARBA00023316"/>
    </source>
</evidence>
<feature type="compositionally biased region" description="Low complexity" evidence="10">
    <location>
        <begin position="225"/>
        <end position="237"/>
    </location>
</feature>
<evidence type="ECO:0000313" key="12">
    <source>
        <dbReference type="EMBL" id="TGB11810.1"/>
    </source>
</evidence>
<keyword evidence="6" id="KW-0961">Cell wall biogenesis/degradation</keyword>
<evidence type="ECO:0000256" key="10">
    <source>
        <dbReference type="SAM" id="MobiDB-lite"/>
    </source>
</evidence>
<keyword evidence="3" id="KW-0378">Hydrolase</keyword>
<keyword evidence="12" id="KW-0645">Protease</keyword>
<keyword evidence="12" id="KW-0121">Carboxypeptidase</keyword>
<feature type="compositionally biased region" description="Low complexity" evidence="10">
    <location>
        <begin position="573"/>
        <end position="588"/>
    </location>
</feature>
<keyword evidence="5" id="KW-0573">Peptidoglycan synthesis</keyword>
<comment type="caution">
    <text evidence="12">The sequence shown here is derived from an EMBL/GenBank/DDBJ whole genome shotgun (WGS) entry which is preliminary data.</text>
</comment>
<keyword evidence="4" id="KW-0133">Cell shape</keyword>
<evidence type="ECO:0000256" key="7">
    <source>
        <dbReference type="PIRSR" id="PIRSR618044-1"/>
    </source>
</evidence>
<feature type="compositionally biased region" description="Low complexity" evidence="10">
    <location>
        <begin position="529"/>
        <end position="538"/>
    </location>
</feature>
<reference evidence="12 13" key="1">
    <citation type="submission" date="2019-03" db="EMBL/GenBank/DDBJ databases">
        <authorList>
            <person name="Gonzalez-Pimentel J.L."/>
        </authorList>
    </citation>
    <scope>NUCLEOTIDE SEQUENCE [LARGE SCALE GENOMIC DNA]</scope>
    <source>
        <strain evidence="12 13">JCM 31289</strain>
    </source>
</reference>
<dbReference type="PANTHER" id="PTHR21581">
    <property type="entry name" value="D-ALANYL-D-ALANINE CARBOXYPEPTIDASE"/>
    <property type="match status" value="1"/>
</dbReference>
<dbReference type="PRINTS" id="PR00725">
    <property type="entry name" value="DADACBPTASE1"/>
</dbReference>
<sequence>MAGESPDTSEQQKSSGEATPGERDPRLAVFREAEDSDSDREDWESAAEAGSSKSPESPADRATMTFRTRSAAKADAEESASDSKGARSKAEAESDAKGSAAGEGDTGKASGGDAGAGASDVRGGESADEDAEEASASGAVDDSGESDGATGSADAKDQDEEGSATGALPVRPGARASAAQRVEDAEGAREKGDSDRSGAGDEAEADDEAEGGDARLRAAVAAWVSGSGDKAADSAAEGAKDAKTAKTAKDARDAKATKDAVSGEAERDGAGEKTDRAAAEDAAEHDGAAEGSREDTRTMSFGTLRQKSGEQATDRATAFFGAVRSTEAPAGESQGADTDAEAAERRGVDRATAFFGAVRPRTTTETDGRSKDADAKDADAKDTGNAKDAKENKGAKGTGSGKPAGGAEGEGSAKDDAAGGRVDRATAVFGSVRLPEKPAGAGQDADGKAASDGKPATEGTSTASGRPAAEAAGKKAGPAAAKPSAKDAKPAADAEQEDAQQKGAWKDAVRRERERAGKDTKDAKDSRPAGKGAAAKPPVDQATTALKVPGAAPTTGEGGGAGKASTFVPLRSADAPAAKAGTAPDAGPTPLPESERTRQQPMPPNGQQPLDLLAQLTNTPPPPQTPVRSVMRRVKIWTPLVVLLLIVFCVAQVMRPLPDPELRLAEQTSFTFPGERFAMPWPGEGQAAVVVEGVGSVGVHGAQKPVPIASVTKVMTAYVVLKNHPLKPGETGGQITIDAQAGKESNAKDESRVPVEEGQKFNLRQMLEMTMIPSGNNVARQLARWDAGSETAFLKKMNDAAKALGMTNTVYTDPSGLKATTKSTAVDQLKLARAVMKDATFRQIVATPDIEIPGVGRIFNNNKLLSKPDLGVRGVKTGSNTPAGGALMWATYRTVGGKDRLVLGVTLDQHTNSTDPNAHLQLVLDKSEEQIRAIRGALTDALVVKKGQVVGYVDDGLGGSTPVVATRDLKGAGWPGLNVGFSLTASTKGVPHSAKAGTLVGWLTVGSGPGRARVPVALQKDLSEPSFGAKLTRIS</sequence>
<name>A0A4Z0HDU5_9ACTN</name>
<feature type="compositionally biased region" description="Basic and acidic residues" evidence="10">
    <location>
        <begin position="264"/>
        <end position="297"/>
    </location>
</feature>
<feature type="compositionally biased region" description="Gly residues" evidence="10">
    <location>
        <begin position="396"/>
        <end position="409"/>
    </location>
</feature>
<feature type="compositionally biased region" description="Polar residues" evidence="10">
    <location>
        <begin position="1"/>
        <end position="17"/>
    </location>
</feature>
<evidence type="ECO:0000259" key="11">
    <source>
        <dbReference type="Pfam" id="PF00768"/>
    </source>
</evidence>
<feature type="domain" description="Peptidase S11 D-alanyl-D-alanine carboxypeptidase A N-terminal" evidence="11">
    <location>
        <begin position="702"/>
        <end position="893"/>
    </location>
</feature>
<feature type="binding site" evidence="8">
    <location>
        <position position="876"/>
    </location>
    <ligand>
        <name>substrate</name>
    </ligand>
</feature>
<keyword evidence="2" id="KW-0732">Signal</keyword>
<feature type="region of interest" description="Disordered" evidence="10">
    <location>
        <begin position="1"/>
        <end position="626"/>
    </location>
</feature>
<evidence type="ECO:0000256" key="2">
    <source>
        <dbReference type="ARBA" id="ARBA00022729"/>
    </source>
</evidence>
<dbReference type="OrthoDB" id="3530815at2"/>
<accession>A0A4Z0HDU5</accession>
<dbReference type="InterPro" id="IPR012338">
    <property type="entry name" value="Beta-lactam/transpept-like"/>
</dbReference>
<evidence type="ECO:0000256" key="9">
    <source>
        <dbReference type="RuleBase" id="RU004016"/>
    </source>
</evidence>
<feature type="compositionally biased region" description="Basic and acidic residues" evidence="10">
    <location>
        <begin position="411"/>
        <end position="424"/>
    </location>
</feature>
<feature type="compositionally biased region" description="Acidic residues" evidence="10">
    <location>
        <begin position="201"/>
        <end position="211"/>
    </location>
</feature>
<dbReference type="GO" id="GO:0009002">
    <property type="term" value="F:serine-type D-Ala-D-Ala carboxypeptidase activity"/>
    <property type="evidence" value="ECO:0007669"/>
    <property type="project" value="InterPro"/>
</dbReference>
<dbReference type="Gene3D" id="3.40.710.10">
    <property type="entry name" value="DD-peptidase/beta-lactamase superfamily"/>
    <property type="match status" value="1"/>
</dbReference>
<feature type="compositionally biased region" description="Basic and acidic residues" evidence="10">
    <location>
        <begin position="84"/>
        <end position="96"/>
    </location>
</feature>
<dbReference type="GO" id="GO:0071555">
    <property type="term" value="P:cell wall organization"/>
    <property type="evidence" value="ECO:0007669"/>
    <property type="project" value="UniProtKB-KW"/>
</dbReference>